<gene>
    <name evidence="1" type="ORF">L2E82_20217</name>
</gene>
<reference evidence="2" key="1">
    <citation type="journal article" date="2022" name="Mol. Ecol. Resour.">
        <title>The genomes of chicory, endive, great burdock and yacon provide insights into Asteraceae palaeo-polyploidization history and plant inulin production.</title>
        <authorList>
            <person name="Fan W."/>
            <person name="Wang S."/>
            <person name="Wang H."/>
            <person name="Wang A."/>
            <person name="Jiang F."/>
            <person name="Liu H."/>
            <person name="Zhao H."/>
            <person name="Xu D."/>
            <person name="Zhang Y."/>
        </authorList>
    </citation>
    <scope>NUCLEOTIDE SEQUENCE [LARGE SCALE GENOMIC DNA]</scope>
    <source>
        <strain evidence="2">cv. Punajuju</strain>
    </source>
</reference>
<comment type="caution">
    <text evidence="1">The sequence shown here is derived from an EMBL/GenBank/DDBJ whole genome shotgun (WGS) entry which is preliminary data.</text>
</comment>
<protein>
    <submittedName>
        <fullName evidence="1">Uncharacterized protein</fullName>
    </submittedName>
</protein>
<proteinExistence type="predicted"/>
<evidence type="ECO:0000313" key="1">
    <source>
        <dbReference type="EMBL" id="KAI3749603.1"/>
    </source>
</evidence>
<keyword evidence="2" id="KW-1185">Reference proteome</keyword>
<sequence length="136" mass="15091">MLLLTPLSLIPDLCFDYIFSPLSLTASLSLGEDELSTLHAASALTIRFICFSKKIFLGICHMRRCKRGINFIMTTPIILAEGPWKQEHIYVEASLVNSSTTSFSSGTGIQLHVMVLKNELESFIAKGVLRLTDLEV</sequence>
<reference evidence="1 2" key="2">
    <citation type="journal article" date="2022" name="Mol. Ecol. Resour.">
        <title>The genomes of chicory, endive, great burdock and yacon provide insights into Asteraceae paleo-polyploidization history and plant inulin production.</title>
        <authorList>
            <person name="Fan W."/>
            <person name="Wang S."/>
            <person name="Wang H."/>
            <person name="Wang A."/>
            <person name="Jiang F."/>
            <person name="Liu H."/>
            <person name="Zhao H."/>
            <person name="Xu D."/>
            <person name="Zhang Y."/>
        </authorList>
    </citation>
    <scope>NUCLEOTIDE SEQUENCE [LARGE SCALE GENOMIC DNA]</scope>
    <source>
        <strain evidence="2">cv. Punajuju</strain>
        <tissue evidence="1">Leaves</tissue>
    </source>
</reference>
<dbReference type="Proteomes" id="UP001055811">
    <property type="component" value="Linkage Group LG04"/>
</dbReference>
<name>A0ACB9DSD7_CICIN</name>
<dbReference type="EMBL" id="CM042012">
    <property type="protein sequence ID" value="KAI3749603.1"/>
    <property type="molecule type" value="Genomic_DNA"/>
</dbReference>
<evidence type="ECO:0000313" key="2">
    <source>
        <dbReference type="Proteomes" id="UP001055811"/>
    </source>
</evidence>
<accession>A0ACB9DSD7</accession>
<organism evidence="1 2">
    <name type="scientific">Cichorium intybus</name>
    <name type="common">Chicory</name>
    <dbReference type="NCBI Taxonomy" id="13427"/>
    <lineage>
        <taxon>Eukaryota</taxon>
        <taxon>Viridiplantae</taxon>
        <taxon>Streptophyta</taxon>
        <taxon>Embryophyta</taxon>
        <taxon>Tracheophyta</taxon>
        <taxon>Spermatophyta</taxon>
        <taxon>Magnoliopsida</taxon>
        <taxon>eudicotyledons</taxon>
        <taxon>Gunneridae</taxon>
        <taxon>Pentapetalae</taxon>
        <taxon>asterids</taxon>
        <taxon>campanulids</taxon>
        <taxon>Asterales</taxon>
        <taxon>Asteraceae</taxon>
        <taxon>Cichorioideae</taxon>
        <taxon>Cichorieae</taxon>
        <taxon>Cichoriinae</taxon>
        <taxon>Cichorium</taxon>
    </lineage>
</organism>